<evidence type="ECO:0000313" key="1">
    <source>
        <dbReference type="EMBL" id="KXF82644.1"/>
    </source>
</evidence>
<reference evidence="1 2" key="1">
    <citation type="submission" date="2015-11" db="EMBL/GenBank/DDBJ databases">
        <title>Genomic Taxonomy of the Vibrionaceae.</title>
        <authorList>
            <person name="Gomez-Gil B."/>
            <person name="Enciso-Ibarra J."/>
        </authorList>
    </citation>
    <scope>NUCLEOTIDE SEQUENCE [LARGE SCALE GENOMIC DNA]</scope>
    <source>
        <strain evidence="1 2">CAIM 912</strain>
    </source>
</reference>
<gene>
    <name evidence="1" type="ORF">ATN88_21545</name>
</gene>
<protein>
    <submittedName>
        <fullName evidence="1">Uncharacterized protein</fullName>
    </submittedName>
</protein>
<dbReference type="AlphaFoldDB" id="A0A135IBB0"/>
<organism evidence="1 2">
    <name type="scientific">Enterovibrio coralii</name>
    <dbReference type="NCBI Taxonomy" id="294935"/>
    <lineage>
        <taxon>Bacteria</taxon>
        <taxon>Pseudomonadati</taxon>
        <taxon>Pseudomonadota</taxon>
        <taxon>Gammaproteobacteria</taxon>
        <taxon>Vibrionales</taxon>
        <taxon>Vibrionaceae</taxon>
        <taxon>Enterovibrio</taxon>
    </lineage>
</organism>
<name>A0A135IBB0_9GAMM</name>
<dbReference type="Proteomes" id="UP000070529">
    <property type="component" value="Unassembled WGS sequence"/>
</dbReference>
<dbReference type="EMBL" id="LNTY01000018">
    <property type="protein sequence ID" value="KXF82644.1"/>
    <property type="molecule type" value="Genomic_DNA"/>
</dbReference>
<accession>A0A135IBB0</accession>
<dbReference type="STRING" id="294935.ATN88_21545"/>
<comment type="caution">
    <text evidence="1">The sequence shown here is derived from an EMBL/GenBank/DDBJ whole genome shotgun (WGS) entry which is preliminary data.</text>
</comment>
<evidence type="ECO:0000313" key="2">
    <source>
        <dbReference type="Proteomes" id="UP000070529"/>
    </source>
</evidence>
<keyword evidence="2" id="KW-1185">Reference proteome</keyword>
<sequence>MDWLNFKRSAQAFANWLKLTALILQVWMKCVQNLLNPQGIRNFCGINHHFTPDKLVVFSGFSQ</sequence>
<proteinExistence type="predicted"/>